<accession>A0ACB5U6D5</accession>
<dbReference type="EMBL" id="BSXS01012467">
    <property type="protein sequence ID" value="GMF02397.1"/>
    <property type="molecule type" value="Genomic_DNA"/>
</dbReference>
<organism evidence="1 2">
    <name type="scientific">Ambrosiozyma monospora</name>
    <name type="common">Yeast</name>
    <name type="synonym">Endomycopsis monosporus</name>
    <dbReference type="NCBI Taxonomy" id="43982"/>
    <lineage>
        <taxon>Eukaryota</taxon>
        <taxon>Fungi</taxon>
        <taxon>Dikarya</taxon>
        <taxon>Ascomycota</taxon>
        <taxon>Saccharomycotina</taxon>
        <taxon>Pichiomycetes</taxon>
        <taxon>Pichiales</taxon>
        <taxon>Pichiaceae</taxon>
        <taxon>Ambrosiozyma</taxon>
    </lineage>
</organism>
<protein>
    <submittedName>
        <fullName evidence="1">Unnamed protein product</fullName>
    </submittedName>
</protein>
<gene>
    <name evidence="1" type="ORF">Amon02_001145000</name>
</gene>
<dbReference type="Proteomes" id="UP001165064">
    <property type="component" value="Unassembled WGS sequence"/>
</dbReference>
<evidence type="ECO:0000313" key="1">
    <source>
        <dbReference type="EMBL" id="GMF02397.1"/>
    </source>
</evidence>
<reference evidence="1" key="1">
    <citation type="submission" date="2023-04" db="EMBL/GenBank/DDBJ databases">
        <title>Ambrosiozyma monospora NBRC 10751.</title>
        <authorList>
            <person name="Ichikawa N."/>
            <person name="Sato H."/>
            <person name="Tonouchi N."/>
        </authorList>
    </citation>
    <scope>NUCLEOTIDE SEQUENCE</scope>
    <source>
        <strain evidence="1">NBRC 10751</strain>
    </source>
</reference>
<proteinExistence type="predicted"/>
<keyword evidence="2" id="KW-1185">Reference proteome</keyword>
<sequence>MSENEFIQVPLKSSKKKNTKSKAKLSSSKSKSQSESKDTTLLLEKFETKLESLKSSKLYESVIQQLGGFTNNEGTIHTTVDTSSDNFQNSTTNILQNNNTTITSHSTKPSPKWNKIRCLAIGSISTEFQNWINYVY</sequence>
<name>A0ACB5U6D5_AMBMO</name>
<evidence type="ECO:0000313" key="2">
    <source>
        <dbReference type="Proteomes" id="UP001165064"/>
    </source>
</evidence>
<comment type="caution">
    <text evidence="1">The sequence shown here is derived from an EMBL/GenBank/DDBJ whole genome shotgun (WGS) entry which is preliminary data.</text>
</comment>